<organism evidence="1 2">
    <name type="scientific">Algoriphagus aquatilis</name>
    <dbReference type="NCBI Taxonomy" id="490186"/>
    <lineage>
        <taxon>Bacteria</taxon>
        <taxon>Pseudomonadati</taxon>
        <taxon>Bacteroidota</taxon>
        <taxon>Cytophagia</taxon>
        <taxon>Cytophagales</taxon>
        <taxon>Cyclobacteriaceae</taxon>
        <taxon>Algoriphagus</taxon>
    </lineage>
</organism>
<dbReference type="Gene3D" id="2.60.450.10">
    <property type="entry name" value="Lipopolysaccharide (LPS) transport protein A like domain"/>
    <property type="match status" value="1"/>
</dbReference>
<keyword evidence="2" id="KW-1185">Reference proteome</keyword>
<name>A0ABW0BVF3_9BACT</name>
<dbReference type="NCBIfam" id="TIGR04409">
    <property type="entry name" value="LptC_YrbK"/>
    <property type="match status" value="1"/>
</dbReference>
<sequence>MNKASFSFFILVVGCLMFSCRETIDPESVPVYDGPINSAVNIHILHSDSAVHRSEVTAARQLDFANGNMEFPEGIAIKIFTPEGLLETTMTADRGYFLRDQNLYRGEGNVQIHNLIKDQRLQTEEIFWNQAQKKIYTEKFVTIQERQTIFNGTGMEADDTFSNYQLKKVRDSRTLLPGEGL</sequence>
<dbReference type="PROSITE" id="PS51257">
    <property type="entry name" value="PROKAR_LIPOPROTEIN"/>
    <property type="match status" value="1"/>
</dbReference>
<reference evidence="2" key="1">
    <citation type="journal article" date="2019" name="Int. J. Syst. Evol. Microbiol.">
        <title>The Global Catalogue of Microorganisms (GCM) 10K type strain sequencing project: providing services to taxonomists for standard genome sequencing and annotation.</title>
        <authorList>
            <consortium name="The Broad Institute Genomics Platform"/>
            <consortium name="The Broad Institute Genome Sequencing Center for Infectious Disease"/>
            <person name="Wu L."/>
            <person name="Ma J."/>
        </authorList>
    </citation>
    <scope>NUCLEOTIDE SEQUENCE [LARGE SCALE GENOMIC DNA]</scope>
    <source>
        <strain evidence="2">CGMCC 1.7030</strain>
    </source>
</reference>
<gene>
    <name evidence="1" type="primary">lptC</name>
    <name evidence="1" type="ORF">ACFPIK_07115</name>
</gene>
<dbReference type="InterPro" id="IPR026265">
    <property type="entry name" value="LptC"/>
</dbReference>
<dbReference type="Proteomes" id="UP001596163">
    <property type="component" value="Unassembled WGS sequence"/>
</dbReference>
<proteinExistence type="predicted"/>
<dbReference type="EMBL" id="JBHSKS010000004">
    <property type="protein sequence ID" value="MFC5191533.1"/>
    <property type="molecule type" value="Genomic_DNA"/>
</dbReference>
<dbReference type="InterPro" id="IPR010664">
    <property type="entry name" value="LipoPS_assembly_LptC-rel"/>
</dbReference>
<evidence type="ECO:0000313" key="1">
    <source>
        <dbReference type="EMBL" id="MFC5191533.1"/>
    </source>
</evidence>
<accession>A0ABW0BVF3</accession>
<dbReference type="RefSeq" id="WP_377913662.1">
    <property type="nucleotide sequence ID" value="NZ_JBHSKS010000004.1"/>
</dbReference>
<comment type="caution">
    <text evidence="1">The sequence shown here is derived from an EMBL/GenBank/DDBJ whole genome shotgun (WGS) entry which is preliminary data.</text>
</comment>
<dbReference type="Pfam" id="PF06835">
    <property type="entry name" value="LptC"/>
    <property type="match status" value="1"/>
</dbReference>
<protein>
    <submittedName>
        <fullName evidence="1">LPS export ABC transporter periplasmic protein LptC</fullName>
    </submittedName>
</protein>
<evidence type="ECO:0000313" key="2">
    <source>
        <dbReference type="Proteomes" id="UP001596163"/>
    </source>
</evidence>